<evidence type="ECO:0000313" key="1">
    <source>
        <dbReference type="EMBL" id="TYA74062.1"/>
    </source>
</evidence>
<dbReference type="EMBL" id="VSDQ01000679">
    <property type="protein sequence ID" value="TYA74062.1"/>
    <property type="molecule type" value="Genomic_DNA"/>
</dbReference>
<proteinExistence type="predicted"/>
<reference evidence="1 2" key="1">
    <citation type="submission" date="2019-08" db="EMBL/GenBank/DDBJ databases">
        <title>Seonamhaeicola sediminis sp. nov., isolated from marine sediment.</title>
        <authorList>
            <person name="Cao W.R."/>
        </authorList>
    </citation>
    <scope>NUCLEOTIDE SEQUENCE [LARGE SCALE GENOMIC DNA]</scope>
    <source>
        <strain evidence="1 2">B011</strain>
    </source>
</reference>
<accession>A0A5D0HX90</accession>
<name>A0A5D0HX90_9FLAO</name>
<evidence type="ECO:0000313" key="2">
    <source>
        <dbReference type="Proteomes" id="UP000323930"/>
    </source>
</evidence>
<evidence type="ECO:0008006" key="3">
    <source>
        <dbReference type="Google" id="ProtNLM"/>
    </source>
</evidence>
<comment type="caution">
    <text evidence="1">The sequence shown here is derived from an EMBL/GenBank/DDBJ whole genome shotgun (WGS) entry which is preliminary data.</text>
</comment>
<dbReference type="AlphaFoldDB" id="A0A5D0HX90"/>
<keyword evidence="2" id="KW-1185">Reference proteome</keyword>
<protein>
    <recommendedName>
        <fullName evidence="3">Carboxypeptidase regulatory-like domain-containing protein</fullName>
    </recommendedName>
</protein>
<dbReference type="Gene3D" id="2.60.40.1930">
    <property type="match status" value="1"/>
</dbReference>
<dbReference type="Proteomes" id="UP000323930">
    <property type="component" value="Unassembled WGS sequence"/>
</dbReference>
<sequence>MLTVNAQKENLNSNYDKNAYGEKVYIQLNNTFFNNQETIWFKVIVTSTFNHSLTDLSGIAYVELIDFDKKLISKKKIKLNNGIGEGFFSLTETLPEGRYLIRAYTKWDLNFDEDFIFKQYINIYGSRLKEKKEAIRDISISQTPLEDLHISANIFPRVLKADYKRAITVFLYTKERIDSVEIKPKKGNYKLNYTLSEDATNVKLKVKLKDTKLKNYNTKEESTFSKTIALNKEFLDLQFFPEGGKLITGLRSKVGFKSINYTGQGQKVSGIIVDNNDELITSFSSNKLGMGYMFLKPSHEKQYYGKVIGKDNVVYKYPLPKVELKGFVLNVVENNSFLRLDVSSNVENADSLSLKVKSRGRLLHGHTFKLQHKSYKVLIEKSRLPSGILKITLNHKGVPACERLFFNSVSNDFLRVSAETDYTSYNPRNKTNLTISVTDAKGQPVKASLSALIKEKQYESSQSNILSYFLLNSELRGAVEKPNHYFNDTNIYARRDLEALMLTQGWRNYIYHKNETKYAFNIKPETDLLVSGAIRRRINDKKIPNKPVDLTMLTFGKPKSVHTNTTDSLGRFSFNLSNQYADKLNFVIQTTDKKGIAKDYNIILDKTFKAPEIVYEEMENIQLPDSIIKPILDKITEKERTENAFNLSNNTIELDEVELTGYNLTPVREKVMKLYGKPDVVIDGKEMEEKEEGWMYGIYSILRFRYPDDIEIKSVFSSSLGSFDIAKVKEIYGFTFILIDGIPVKFHDYPSIPNIAPDQIKSFEIIKSTKRACALSQEVFGDCPPPCPPRKNPCTHAVINIITYSGKGFYGLTSSKGIFKGVLEGFSTKREFYAPKYDKIKDEDWEVPDVRSTVYWSPLLHTDTTGKSNIEFYNGDNIGDMKVIIEAITPDGKLGYFETKYTVEENLEK</sequence>
<organism evidence="1 2">
    <name type="scientific">Seonamhaeicola marinus</name>
    <dbReference type="NCBI Taxonomy" id="1912246"/>
    <lineage>
        <taxon>Bacteria</taxon>
        <taxon>Pseudomonadati</taxon>
        <taxon>Bacteroidota</taxon>
        <taxon>Flavobacteriia</taxon>
        <taxon>Flavobacteriales</taxon>
        <taxon>Flavobacteriaceae</taxon>
    </lineage>
</organism>
<dbReference type="RefSeq" id="WP_187388268.1">
    <property type="nucleotide sequence ID" value="NZ_VSDQ01000679.1"/>
</dbReference>
<gene>
    <name evidence="1" type="ORF">FUA24_11995</name>
</gene>